<dbReference type="RefSeq" id="WP_092350846.1">
    <property type="nucleotide sequence ID" value="NZ_CZVW01000023.1"/>
</dbReference>
<evidence type="ECO:0000313" key="10">
    <source>
        <dbReference type="Proteomes" id="UP000199197"/>
    </source>
</evidence>
<feature type="domain" description="CstA N-terminal" evidence="8">
    <location>
        <begin position="395"/>
        <end position="535"/>
    </location>
</feature>
<evidence type="ECO:0000256" key="2">
    <source>
        <dbReference type="ARBA" id="ARBA00007755"/>
    </source>
</evidence>
<evidence type="ECO:0000256" key="5">
    <source>
        <dbReference type="ARBA" id="ARBA00022989"/>
    </source>
</evidence>
<comment type="subcellular location">
    <subcellularLocation>
        <location evidence="1">Cell membrane</location>
        <topology evidence="1">Multi-pass membrane protein</topology>
    </subcellularLocation>
</comment>
<evidence type="ECO:0000256" key="3">
    <source>
        <dbReference type="ARBA" id="ARBA00022475"/>
    </source>
</evidence>
<comment type="similarity">
    <text evidence="2">Belongs to the peptide transporter carbon starvation (CstA) (TC 2.A.114) family.</text>
</comment>
<feature type="transmembrane region" description="Helical" evidence="7">
    <location>
        <begin position="348"/>
        <end position="375"/>
    </location>
</feature>
<protein>
    <submittedName>
        <fullName evidence="9">Carbon starvation protein</fullName>
    </submittedName>
</protein>
<name>A0A0P1NZ06_9BACT</name>
<dbReference type="OrthoDB" id="9761224at2"/>
<keyword evidence="4 7" id="KW-0812">Transmembrane</keyword>
<feature type="transmembrane region" description="Helical" evidence="7">
    <location>
        <begin position="85"/>
        <end position="108"/>
    </location>
</feature>
<evidence type="ECO:0000256" key="4">
    <source>
        <dbReference type="ARBA" id="ARBA00022692"/>
    </source>
</evidence>
<organism evidence="9 10">
    <name type="scientific">Candidatus Chryseopegocella kryptomonas</name>
    <dbReference type="NCBI Taxonomy" id="1633643"/>
    <lineage>
        <taxon>Bacteria</taxon>
        <taxon>Pseudomonadati</taxon>
        <taxon>Candidatus Kryptoniota</taxon>
        <taxon>Candidatus Chryseopegocella</taxon>
    </lineage>
</organism>
<feature type="transmembrane region" description="Helical" evidence="7">
    <location>
        <begin position="181"/>
        <end position="208"/>
    </location>
</feature>
<dbReference type="Pfam" id="PF02554">
    <property type="entry name" value="CstA"/>
    <property type="match status" value="2"/>
</dbReference>
<keyword evidence="6 7" id="KW-0472">Membrane</keyword>
<feature type="transmembrane region" description="Helical" evidence="7">
    <location>
        <begin position="243"/>
        <end position="262"/>
    </location>
</feature>
<feature type="transmembrane region" description="Helical" evidence="7">
    <location>
        <begin position="274"/>
        <end position="294"/>
    </location>
</feature>
<feature type="transmembrane region" description="Helical" evidence="7">
    <location>
        <begin position="128"/>
        <end position="161"/>
    </location>
</feature>
<keyword evidence="3" id="KW-1003">Cell membrane</keyword>
<dbReference type="InterPro" id="IPR051605">
    <property type="entry name" value="CstA"/>
</dbReference>
<dbReference type="EMBL" id="CZVW01000023">
    <property type="protein sequence ID" value="CUT04400.1"/>
    <property type="molecule type" value="Genomic_DNA"/>
</dbReference>
<reference evidence="10" key="1">
    <citation type="submission" date="2015-11" db="EMBL/GenBank/DDBJ databases">
        <authorList>
            <person name="Varghese N."/>
        </authorList>
    </citation>
    <scope>NUCLEOTIDE SEQUENCE [LARGE SCALE GENOMIC DNA]</scope>
    <source>
        <strain evidence="10">JGI-23</strain>
    </source>
</reference>
<feature type="domain" description="CstA N-terminal" evidence="8">
    <location>
        <begin position="5"/>
        <end position="384"/>
    </location>
</feature>
<evidence type="ECO:0000256" key="1">
    <source>
        <dbReference type="ARBA" id="ARBA00004651"/>
    </source>
</evidence>
<feature type="transmembrane region" description="Helical" evidence="7">
    <location>
        <begin position="314"/>
        <end position="336"/>
    </location>
</feature>
<feature type="transmembrane region" description="Helical" evidence="7">
    <location>
        <begin position="491"/>
        <end position="512"/>
    </location>
</feature>
<feature type="transmembrane region" description="Helical" evidence="7">
    <location>
        <begin position="6"/>
        <end position="26"/>
    </location>
</feature>
<feature type="transmembrane region" description="Helical" evidence="7">
    <location>
        <begin position="61"/>
        <end position="79"/>
    </location>
</feature>
<dbReference type="InterPro" id="IPR003706">
    <property type="entry name" value="CstA_N"/>
</dbReference>
<dbReference type="GO" id="GO:0005886">
    <property type="term" value="C:plasma membrane"/>
    <property type="evidence" value="ECO:0007669"/>
    <property type="project" value="UniProtKB-SubCell"/>
</dbReference>
<feature type="transmembrane region" description="Helical" evidence="7">
    <location>
        <begin position="215"/>
        <end position="237"/>
    </location>
</feature>
<dbReference type="GO" id="GO:0009267">
    <property type="term" value="P:cellular response to starvation"/>
    <property type="evidence" value="ECO:0007669"/>
    <property type="project" value="InterPro"/>
</dbReference>
<sequence length="590" mass="64683">MNIAIAMLISITILIIGFFTWGRYVAKKSGVNPEIPTPAVRINDGVDYVPTKPIVLLGHHYASIAAAGPIVGPTLALIYGFVPAWLWLLLGVIFIGAVHDFSALFVSVRENGRSIAHIARKTLGNTGFAFFLSFAILLIMLVNAAFLQLTAIALTSYYPISKLGLSPDQTLLKTTVINGEIYGKIGGIASTSVIVITAFAPLIGYLLYKKHIKTFIASVLALSIALVSVIIGFEFPVTLEPKFWMVAILIYSFVASWIPVWIILQPRDFVNVHLLYLGLIGMFLGIIGSGFAGVKIQAPSFNINSESMEALGLVWPFLFVTIACGAVSGAHSLIATGTTSKQLSNEKYAHLIGYGAMLLESFLGLCVVFVILGAVDFEHYKELVWPMQNGHIKQGNAPLAFAVSVGKTLNNGLGIPISYGTIFGILMLEGFLITTIDTLFRLMRYFFEELWNVLFVKKPRILESRIFNSILGISLTALLAFTNGYQKIWPIFGSANQLLAALTLVAVTAWFAQKSIKAYFAAIPAGFMILTTITSLSILLKRYIESKNLTLTITDLLLLFLAFGVVFLTFKYFFKLRTELSKEKIPEMVK</sequence>
<feature type="transmembrane region" description="Helical" evidence="7">
    <location>
        <begin position="466"/>
        <end position="485"/>
    </location>
</feature>
<evidence type="ECO:0000256" key="7">
    <source>
        <dbReference type="SAM" id="Phobius"/>
    </source>
</evidence>
<dbReference type="PANTHER" id="PTHR30252:SF0">
    <property type="entry name" value="PEPTIDE TRANSPORTER CSTA"/>
    <property type="match status" value="1"/>
</dbReference>
<gene>
    <name evidence="9" type="ORF">JGI23_01713</name>
</gene>
<keyword evidence="5 7" id="KW-1133">Transmembrane helix</keyword>
<evidence type="ECO:0000256" key="6">
    <source>
        <dbReference type="ARBA" id="ARBA00023136"/>
    </source>
</evidence>
<feature type="transmembrane region" description="Helical" evidence="7">
    <location>
        <begin position="417"/>
        <end position="440"/>
    </location>
</feature>
<feature type="transmembrane region" description="Helical" evidence="7">
    <location>
        <begin position="519"/>
        <end position="544"/>
    </location>
</feature>
<dbReference type="AlphaFoldDB" id="A0A0P1NZ06"/>
<proteinExistence type="inferred from homology"/>
<feature type="transmembrane region" description="Helical" evidence="7">
    <location>
        <begin position="556"/>
        <end position="574"/>
    </location>
</feature>
<evidence type="ECO:0000259" key="8">
    <source>
        <dbReference type="Pfam" id="PF02554"/>
    </source>
</evidence>
<keyword evidence="10" id="KW-1185">Reference proteome</keyword>
<evidence type="ECO:0000313" key="9">
    <source>
        <dbReference type="EMBL" id="CUT04400.1"/>
    </source>
</evidence>
<dbReference type="Proteomes" id="UP000199197">
    <property type="component" value="Unassembled WGS sequence"/>
</dbReference>
<dbReference type="PANTHER" id="PTHR30252">
    <property type="entry name" value="INNER MEMBRANE PEPTIDE TRANSPORTER"/>
    <property type="match status" value="1"/>
</dbReference>
<accession>A0A0P1NZ06</accession>